<name>K3YNW4_SETIT</name>
<feature type="domain" description="Cas1p 10 TM acyl transferase" evidence="2">
    <location>
        <begin position="8"/>
        <end position="45"/>
    </location>
</feature>
<dbReference type="EMBL" id="AGNK02003486">
    <property type="status" value="NOT_ANNOTATED_CDS"/>
    <property type="molecule type" value="Genomic_DNA"/>
</dbReference>
<reference evidence="3" key="2">
    <citation type="submission" date="2018-08" db="UniProtKB">
        <authorList>
            <consortium name="EnsemblPlants"/>
        </authorList>
    </citation>
    <scope>IDENTIFICATION</scope>
    <source>
        <strain evidence="3">Yugu1</strain>
    </source>
</reference>
<keyword evidence="1" id="KW-1133">Transmembrane helix</keyword>
<dbReference type="AlphaFoldDB" id="K3YNW4"/>
<dbReference type="InterPro" id="IPR012419">
    <property type="entry name" value="Cas1_AcylTrans_dom"/>
</dbReference>
<accession>K3YNW4</accession>
<keyword evidence="4" id="KW-1185">Reference proteome</keyword>
<evidence type="ECO:0000313" key="3">
    <source>
        <dbReference type="EnsemblPlants" id="KQL00236"/>
    </source>
</evidence>
<dbReference type="EnsemblPlants" id="KQL00236">
    <property type="protein sequence ID" value="KQL00236"/>
    <property type="gene ID" value="SETIT_015956mg"/>
</dbReference>
<reference evidence="4" key="1">
    <citation type="journal article" date="2012" name="Nat. Biotechnol.">
        <title>Reference genome sequence of the model plant Setaria.</title>
        <authorList>
            <person name="Bennetzen J.L."/>
            <person name="Schmutz J."/>
            <person name="Wang H."/>
            <person name="Percifield R."/>
            <person name="Hawkins J."/>
            <person name="Pontaroli A.C."/>
            <person name="Estep M."/>
            <person name="Feng L."/>
            <person name="Vaughn J.N."/>
            <person name="Grimwood J."/>
            <person name="Jenkins J."/>
            <person name="Barry K."/>
            <person name="Lindquist E."/>
            <person name="Hellsten U."/>
            <person name="Deshpande S."/>
            <person name="Wang X."/>
            <person name="Wu X."/>
            <person name="Mitros T."/>
            <person name="Triplett J."/>
            <person name="Yang X."/>
            <person name="Ye C.Y."/>
            <person name="Mauro-Herrera M."/>
            <person name="Wang L."/>
            <person name="Li P."/>
            <person name="Sharma M."/>
            <person name="Sharma R."/>
            <person name="Ronald P.C."/>
            <person name="Panaud O."/>
            <person name="Kellogg E.A."/>
            <person name="Brutnell T.P."/>
            <person name="Doust A.N."/>
            <person name="Tuskan G.A."/>
            <person name="Rokhsar D."/>
            <person name="Devos K.M."/>
        </authorList>
    </citation>
    <scope>NUCLEOTIDE SEQUENCE [LARGE SCALE GENOMIC DNA]</scope>
    <source>
        <strain evidence="4">cv. Yugu1</strain>
    </source>
</reference>
<dbReference type="InParanoid" id="K3YNW4"/>
<dbReference type="Gramene" id="KQL00236">
    <property type="protein sequence ID" value="KQL00236"/>
    <property type="gene ID" value="SETIT_015956mg"/>
</dbReference>
<dbReference type="HOGENOM" id="CLU_2946076_0_0_1"/>
<feature type="transmembrane region" description="Helical" evidence="1">
    <location>
        <begin position="7"/>
        <end position="26"/>
    </location>
</feature>
<evidence type="ECO:0000256" key="1">
    <source>
        <dbReference type="SAM" id="Phobius"/>
    </source>
</evidence>
<sequence length="60" mass="7118">MRMMVLICRLTISRFEFGIILVYFYICDRTSIFAESKKVRIKSILLLNLDTLSRVARDLM</sequence>
<evidence type="ECO:0000259" key="2">
    <source>
        <dbReference type="Pfam" id="PF07779"/>
    </source>
</evidence>
<evidence type="ECO:0000313" key="4">
    <source>
        <dbReference type="Proteomes" id="UP000004995"/>
    </source>
</evidence>
<proteinExistence type="predicted"/>
<dbReference type="Proteomes" id="UP000004995">
    <property type="component" value="Unassembled WGS sequence"/>
</dbReference>
<dbReference type="Pfam" id="PF07779">
    <property type="entry name" value="Cas1_AcylT"/>
    <property type="match status" value="1"/>
</dbReference>
<protein>
    <recommendedName>
        <fullName evidence="2">Cas1p 10 TM acyl transferase domain-containing protein</fullName>
    </recommendedName>
</protein>
<keyword evidence="1" id="KW-0472">Membrane</keyword>
<organism evidence="3 4">
    <name type="scientific">Setaria italica</name>
    <name type="common">Foxtail millet</name>
    <name type="synonym">Panicum italicum</name>
    <dbReference type="NCBI Taxonomy" id="4555"/>
    <lineage>
        <taxon>Eukaryota</taxon>
        <taxon>Viridiplantae</taxon>
        <taxon>Streptophyta</taxon>
        <taxon>Embryophyta</taxon>
        <taxon>Tracheophyta</taxon>
        <taxon>Spermatophyta</taxon>
        <taxon>Magnoliopsida</taxon>
        <taxon>Liliopsida</taxon>
        <taxon>Poales</taxon>
        <taxon>Poaceae</taxon>
        <taxon>PACMAD clade</taxon>
        <taxon>Panicoideae</taxon>
        <taxon>Panicodae</taxon>
        <taxon>Paniceae</taxon>
        <taxon>Cenchrinae</taxon>
        <taxon>Setaria</taxon>
    </lineage>
</organism>
<keyword evidence="1" id="KW-0812">Transmembrane</keyword>